<keyword evidence="1" id="KW-1133">Transmembrane helix</keyword>
<sequence length="113" mass="12645">MHCPKQVSHSTKDHGLFDTSLNHHRCSKATCDFSSVFAVRTQPCEATRVANVEFSGTNAVRLVECLKSDCRMTKSAYTIFLLGLVVSSFLGVFARRHRLAYYTDFSAYTTPSD</sequence>
<reference evidence="3" key="1">
    <citation type="submission" date="2020-01" db="EMBL/GenBank/DDBJ databases">
        <authorList>
            <consortium name="DOE Joint Genome Institute"/>
            <person name="Haridas S."/>
            <person name="Albert R."/>
            <person name="Binder M."/>
            <person name="Bloem J."/>
            <person name="Labutti K."/>
            <person name="Salamov A."/>
            <person name="Andreopoulos B."/>
            <person name="Baker S.E."/>
            <person name="Barry K."/>
            <person name="Bills G."/>
            <person name="Bluhm B.H."/>
            <person name="Cannon C."/>
            <person name="Castanera R."/>
            <person name="Culley D.E."/>
            <person name="Daum C."/>
            <person name="Ezra D."/>
            <person name="Gonzalez J.B."/>
            <person name="Henrissat B."/>
            <person name="Kuo A."/>
            <person name="Liang C."/>
            <person name="Lipzen A."/>
            <person name="Lutzoni F."/>
            <person name="Magnuson J."/>
            <person name="Mondo S."/>
            <person name="Nolan M."/>
            <person name="Ohm R."/>
            <person name="Pangilinan J."/>
            <person name="Park H.-J."/>
            <person name="Ramirez L."/>
            <person name="Alfaro M."/>
            <person name="Sun H."/>
            <person name="Tritt A."/>
            <person name="Yoshinaga Y."/>
            <person name="Zwiers L.-H."/>
            <person name="Turgeon B.G."/>
            <person name="Goodwin S.B."/>
            <person name="Spatafora J.W."/>
            <person name="Crous P.W."/>
            <person name="Grigoriev I.V."/>
        </authorList>
    </citation>
    <scope>NUCLEOTIDE SEQUENCE</scope>
    <source>
        <strain evidence="3">CBS 342.82</strain>
    </source>
</reference>
<evidence type="ECO:0000256" key="1">
    <source>
        <dbReference type="SAM" id="Phobius"/>
    </source>
</evidence>
<dbReference type="GeneID" id="54366852"/>
<keyword evidence="1" id="KW-0812">Transmembrane</keyword>
<gene>
    <name evidence="3" type="ORF">K489DRAFT_93303</name>
</gene>
<dbReference type="Proteomes" id="UP000504637">
    <property type="component" value="Unplaced"/>
</dbReference>
<reference evidence="3" key="3">
    <citation type="submission" date="2025-08" db="UniProtKB">
        <authorList>
            <consortium name="RefSeq"/>
        </authorList>
    </citation>
    <scope>IDENTIFICATION</scope>
    <source>
        <strain evidence="3">CBS 342.82</strain>
    </source>
</reference>
<accession>A0A6J3LRE1</accession>
<dbReference type="AlphaFoldDB" id="A0A6J3LRE1"/>
<proteinExistence type="predicted"/>
<evidence type="ECO:0000313" key="2">
    <source>
        <dbReference type="Proteomes" id="UP000504637"/>
    </source>
</evidence>
<keyword evidence="2" id="KW-1185">Reference proteome</keyword>
<organism evidence="3">
    <name type="scientific">Dissoconium aciculare CBS 342.82</name>
    <dbReference type="NCBI Taxonomy" id="1314786"/>
    <lineage>
        <taxon>Eukaryota</taxon>
        <taxon>Fungi</taxon>
        <taxon>Dikarya</taxon>
        <taxon>Ascomycota</taxon>
        <taxon>Pezizomycotina</taxon>
        <taxon>Dothideomycetes</taxon>
        <taxon>Dothideomycetidae</taxon>
        <taxon>Mycosphaerellales</taxon>
        <taxon>Dissoconiaceae</taxon>
        <taxon>Dissoconium</taxon>
    </lineage>
</organism>
<dbReference type="RefSeq" id="XP_033455442.1">
    <property type="nucleotide sequence ID" value="XM_033609051.1"/>
</dbReference>
<name>A0A6J3LRE1_9PEZI</name>
<protein>
    <submittedName>
        <fullName evidence="3">Uncharacterized protein</fullName>
    </submittedName>
</protein>
<evidence type="ECO:0000313" key="3">
    <source>
        <dbReference type="RefSeq" id="XP_033455442.1"/>
    </source>
</evidence>
<feature type="transmembrane region" description="Helical" evidence="1">
    <location>
        <begin position="76"/>
        <end position="94"/>
    </location>
</feature>
<keyword evidence="1" id="KW-0472">Membrane</keyword>
<reference evidence="3" key="2">
    <citation type="submission" date="2020-04" db="EMBL/GenBank/DDBJ databases">
        <authorList>
            <consortium name="NCBI Genome Project"/>
        </authorList>
    </citation>
    <scope>NUCLEOTIDE SEQUENCE</scope>
    <source>
        <strain evidence="3">CBS 342.82</strain>
    </source>
</reference>